<organism evidence="1 2">
    <name type="scientific">Arctia plantaginis</name>
    <name type="common">Wood tiger moth</name>
    <name type="synonym">Phalaena plantaginis</name>
    <dbReference type="NCBI Taxonomy" id="874455"/>
    <lineage>
        <taxon>Eukaryota</taxon>
        <taxon>Metazoa</taxon>
        <taxon>Ecdysozoa</taxon>
        <taxon>Arthropoda</taxon>
        <taxon>Hexapoda</taxon>
        <taxon>Insecta</taxon>
        <taxon>Pterygota</taxon>
        <taxon>Neoptera</taxon>
        <taxon>Endopterygota</taxon>
        <taxon>Lepidoptera</taxon>
        <taxon>Glossata</taxon>
        <taxon>Ditrysia</taxon>
        <taxon>Noctuoidea</taxon>
        <taxon>Erebidae</taxon>
        <taxon>Arctiinae</taxon>
        <taxon>Arctia</taxon>
    </lineage>
</organism>
<accession>A0A8S0YRL4</accession>
<proteinExistence type="predicted"/>
<dbReference type="SUPFAM" id="SSF52540">
    <property type="entry name" value="P-loop containing nucleoside triphosphate hydrolases"/>
    <property type="match status" value="1"/>
</dbReference>
<evidence type="ECO:0008006" key="3">
    <source>
        <dbReference type="Google" id="ProtNLM"/>
    </source>
</evidence>
<sequence length="1326" mass="153254">MILIQNTMGKFYKKRAGTSGISGHLYETKLIALILYRLTHDDCIEDFCLVSNMDEIGAFDDICIKIKIKGYDRPVAIFIQVKHKENDDKFPTFDNKNESVKWFESLSKIKKKITVNRSQDQFFNEDIAESDCVFILYTNARCDFDSNAPYLSDYDITLNKLLATSSTVGTLPLYNEQHVEAFGEIILKEDINVLVEHFAKYLNDKTNRSLNMMNDECIHQYHAILKFKVVDITEIQTDDQKPDVKWRTLTFRDDFFANNDKYIVLFRDQLFKEILKNHPKIRMEGVSDNKQSQDLSAQEASVDDLISSFLSNPSVASLTPLIITQIASNENGKLEFLFKRPSHDIEQLRLMNIPQGIIDEALSAATATATRFLRSLTLKVPITFGNVDLAISGNPKKIAKRLNYLTSTIVDLCKLYEPKGSYKVVRIDDTIDGGILSSNGGLASAVGNILAYDEQTEMLKFSKDYTPAQSNAKDLFIKLSREIDNLHEYRFVIKTMKFPKVKFDCRDVARGFFSKFVIFAKQSNHSEVEEILKIDIEKQLNMSSHNYSISPDSVFLYYHNEIQKWWMSPKTGTYLTKATKLDQEAINNIVTEPQISALQIMFHMNHLKYFGYSFNEDATKWLELSTLPSKTCVATDTVALTTVKVIQCLRNYYLINNYAVLDLKCLFDLSTDVFSSLGKELKNTKKTIIILWNTLLNNSIQHIRLYELVQATQQTQLFVVTNSQLIKILYDFFPCTNVLHDQTQSLAALTLESQRELIKDAKVLFQGQEVSLSLFVDDVSMEYIKGEVLDKVIRNEFIIIGTSLSNTKYEEIKHLYIDRRISEFNEASDDTHPNSYLVRTFQDIDADAVLVTAVPGMGKSTLLTHLSLNTKERDKRIWIVRINLLDHSKQFYKWQADKTVLDILEILNFLCRVVTRSNDVSIYLKDDNVYLERASGDDLAHFELNIFLHFYNERKLIFLFDGFDEICPHYKSTVINFLHIVRDHPQKNKMWVASRPYSDIVPDLQKVLGRCFKIEHLSISEQESYLERAWQERLIFEKLNDIQEKNLKSFVSDISRTMSTGIYYMDTLHIWIRRVFLHFYEFAYSHIGFNGLSQETLVMAKTNSGVTEDVDALAGTPLLLYFIADYIVNVTDKYEPRGDGQVYINILQIYEMFVENKLKKVIFQDKNKMDIYNPDIIMKFEKELADCMSLHKRIAANALLDKTVYSGPNGEEFKDLNPYFNDLDDAINKIKVGADKTGLVSHFTLDNVPVFIHRTFAEYFAAEYICDVLKNENIKFETKRNWLNAVSECCSEDVFIWVRFKSKLDRELTQIIRNIDNTESFILSLI</sequence>
<evidence type="ECO:0000313" key="1">
    <source>
        <dbReference type="EMBL" id="CAB3221841.1"/>
    </source>
</evidence>
<dbReference type="InterPro" id="IPR027417">
    <property type="entry name" value="P-loop_NTPase"/>
</dbReference>
<reference evidence="1 2" key="1">
    <citation type="submission" date="2020-04" db="EMBL/GenBank/DDBJ databases">
        <authorList>
            <person name="Wallbank WR R."/>
            <person name="Pardo Diaz C."/>
            <person name="Kozak K."/>
            <person name="Martin S."/>
            <person name="Jiggins C."/>
            <person name="Moest M."/>
            <person name="Warren A I."/>
            <person name="Byers J.R.P. K."/>
            <person name="Montejo-Kovacevich G."/>
            <person name="Yen C E."/>
        </authorList>
    </citation>
    <scope>NUCLEOTIDE SEQUENCE [LARGE SCALE GENOMIC DNA]</scope>
</reference>
<dbReference type="OrthoDB" id="6693298at2759"/>
<gene>
    <name evidence="1" type="ORF">APLA_LOCUS731</name>
</gene>
<dbReference type="Gene3D" id="3.40.50.300">
    <property type="entry name" value="P-loop containing nucleotide triphosphate hydrolases"/>
    <property type="match status" value="1"/>
</dbReference>
<dbReference type="Proteomes" id="UP000494106">
    <property type="component" value="Unassembled WGS sequence"/>
</dbReference>
<comment type="caution">
    <text evidence="1">The sequence shown here is derived from an EMBL/GenBank/DDBJ whole genome shotgun (WGS) entry which is preliminary data.</text>
</comment>
<name>A0A8S0YRL4_ARCPL</name>
<protein>
    <recommendedName>
        <fullName evidence="3">NACHT domain-containing protein</fullName>
    </recommendedName>
</protein>
<keyword evidence="2" id="KW-1185">Reference proteome</keyword>
<evidence type="ECO:0000313" key="2">
    <source>
        <dbReference type="Proteomes" id="UP000494106"/>
    </source>
</evidence>
<dbReference type="EMBL" id="CADEBC010000074">
    <property type="protein sequence ID" value="CAB3221841.1"/>
    <property type="molecule type" value="Genomic_DNA"/>
</dbReference>